<keyword evidence="3" id="KW-0472">Membrane</keyword>
<keyword evidence="4" id="KW-1185">Reference proteome</keyword>
<dbReference type="GeneID" id="108569867"/>
<dbReference type="CDD" id="cd07061">
    <property type="entry name" value="HP_HAP_like"/>
    <property type="match status" value="1"/>
</dbReference>
<comment type="similarity">
    <text evidence="2">Belongs to the histidine acid phosphatase family.</text>
</comment>
<dbReference type="Gene3D" id="3.40.50.1240">
    <property type="entry name" value="Phosphoglycerate mutase-like"/>
    <property type="match status" value="1"/>
</dbReference>
<evidence type="ECO:0000313" key="5">
    <source>
        <dbReference type="RefSeq" id="XP_017787087.1"/>
    </source>
</evidence>
<protein>
    <submittedName>
        <fullName evidence="5">Lysosomal acid phosphatase-like</fullName>
    </submittedName>
</protein>
<sequence>MQFRRGYEHITRHGSISLETMSKYWCFLLIPLIGLCFLFTVNTASNSLKLVQILFRHGERSPLESYPLDPHKDHKWPGGWNQLSNRGKLEEYNLGLQLAERYKDFLPKKYHLEDVLVQSSYADRCIMSAQLVLAGLFPPIKDQIWNTNLMWQPIPVHSIPRFIDNKIALKKKCSKYDDLLKEALNSERIQKLIVNNTQLFDYITTNTGYNVHDIGTLETLYNTLEIEKLNGLQLPDWTKSVFPDKMKDIAATSLAIFTETLKMKKIHGGMLLKEILEHMNDKVNLTLDPNRSLFMYSGHDLTVVSLLRVLGFDELVKPEFGASVIIELHEVSDKYIVKFLYKANPLAEVNELVLEECGNPCYLEKFTNVSSKVIPSDWEKECQN</sequence>
<feature type="transmembrane region" description="Helical" evidence="3">
    <location>
        <begin position="21"/>
        <end position="41"/>
    </location>
</feature>
<dbReference type="Pfam" id="PF00328">
    <property type="entry name" value="His_Phos_2"/>
    <property type="match status" value="1"/>
</dbReference>
<comment type="catalytic activity">
    <reaction evidence="1">
        <text>a phosphate monoester + H2O = an alcohol + phosphate</text>
        <dbReference type="Rhea" id="RHEA:15017"/>
        <dbReference type="ChEBI" id="CHEBI:15377"/>
        <dbReference type="ChEBI" id="CHEBI:30879"/>
        <dbReference type="ChEBI" id="CHEBI:43474"/>
        <dbReference type="ChEBI" id="CHEBI:67140"/>
        <dbReference type="EC" id="3.1.3.2"/>
    </reaction>
</comment>
<gene>
    <name evidence="5" type="primary">LOC108569867</name>
</gene>
<dbReference type="InterPro" id="IPR029033">
    <property type="entry name" value="His_PPase_superfam"/>
</dbReference>
<keyword evidence="3" id="KW-1133">Transmembrane helix</keyword>
<accession>A0ABM1NJT7</accession>
<dbReference type="RefSeq" id="XP_017787087.1">
    <property type="nucleotide sequence ID" value="XM_017931598.1"/>
</dbReference>
<dbReference type="PANTHER" id="PTHR11567:SF19">
    <property type="entry name" value="GH19849P"/>
    <property type="match status" value="1"/>
</dbReference>
<dbReference type="InterPro" id="IPR000560">
    <property type="entry name" value="His_Pase_clade-2"/>
</dbReference>
<keyword evidence="3" id="KW-0812">Transmembrane</keyword>
<dbReference type="InterPro" id="IPR050645">
    <property type="entry name" value="Histidine_acid_phosphatase"/>
</dbReference>
<dbReference type="Proteomes" id="UP000695000">
    <property type="component" value="Unplaced"/>
</dbReference>
<evidence type="ECO:0000256" key="1">
    <source>
        <dbReference type="ARBA" id="ARBA00000032"/>
    </source>
</evidence>
<proteinExistence type="inferred from homology"/>
<reference evidence="5" key="1">
    <citation type="submission" date="2025-08" db="UniProtKB">
        <authorList>
            <consortium name="RefSeq"/>
        </authorList>
    </citation>
    <scope>IDENTIFICATION</scope>
    <source>
        <tissue evidence="5">Whole Larva</tissue>
    </source>
</reference>
<organism evidence="4 5">
    <name type="scientific">Nicrophorus vespilloides</name>
    <name type="common">Boreal carrion beetle</name>
    <dbReference type="NCBI Taxonomy" id="110193"/>
    <lineage>
        <taxon>Eukaryota</taxon>
        <taxon>Metazoa</taxon>
        <taxon>Ecdysozoa</taxon>
        <taxon>Arthropoda</taxon>
        <taxon>Hexapoda</taxon>
        <taxon>Insecta</taxon>
        <taxon>Pterygota</taxon>
        <taxon>Neoptera</taxon>
        <taxon>Endopterygota</taxon>
        <taxon>Coleoptera</taxon>
        <taxon>Polyphaga</taxon>
        <taxon>Staphyliniformia</taxon>
        <taxon>Silphidae</taxon>
        <taxon>Nicrophorinae</taxon>
        <taxon>Nicrophorus</taxon>
    </lineage>
</organism>
<dbReference type="SUPFAM" id="SSF53254">
    <property type="entry name" value="Phosphoglycerate mutase-like"/>
    <property type="match status" value="1"/>
</dbReference>
<dbReference type="PANTHER" id="PTHR11567">
    <property type="entry name" value="ACID PHOSPHATASE-RELATED"/>
    <property type="match status" value="1"/>
</dbReference>
<dbReference type="InterPro" id="IPR033379">
    <property type="entry name" value="Acid_Pase_AS"/>
</dbReference>
<name>A0ABM1NJT7_NICVS</name>
<dbReference type="PROSITE" id="PS00616">
    <property type="entry name" value="HIS_ACID_PHOSPHAT_1"/>
    <property type="match status" value="1"/>
</dbReference>
<evidence type="ECO:0000256" key="2">
    <source>
        <dbReference type="ARBA" id="ARBA00005375"/>
    </source>
</evidence>
<evidence type="ECO:0000256" key="3">
    <source>
        <dbReference type="SAM" id="Phobius"/>
    </source>
</evidence>
<evidence type="ECO:0000313" key="4">
    <source>
        <dbReference type="Proteomes" id="UP000695000"/>
    </source>
</evidence>